<name>A0A9X1NLL7_9ACTN</name>
<dbReference type="GO" id="GO:0000155">
    <property type="term" value="F:phosphorelay sensor kinase activity"/>
    <property type="evidence" value="ECO:0007669"/>
    <property type="project" value="InterPro"/>
</dbReference>
<feature type="transmembrane region" description="Helical" evidence="9">
    <location>
        <begin position="51"/>
        <end position="71"/>
    </location>
</feature>
<dbReference type="InterPro" id="IPR036890">
    <property type="entry name" value="HATPase_C_sf"/>
</dbReference>
<dbReference type="PANTHER" id="PTHR24421:SF37">
    <property type="entry name" value="SENSOR HISTIDINE KINASE NARS"/>
    <property type="match status" value="1"/>
</dbReference>
<dbReference type="SUPFAM" id="SSF55874">
    <property type="entry name" value="ATPase domain of HSP90 chaperone/DNA topoisomerase II/histidine kinase"/>
    <property type="match status" value="1"/>
</dbReference>
<keyword evidence="3" id="KW-0808">Transferase</keyword>
<keyword evidence="5 11" id="KW-0418">Kinase</keyword>
<comment type="subcellular location">
    <subcellularLocation>
        <location evidence="1">Cell membrane</location>
        <topology evidence="1">Multi-pass membrane protein</topology>
    </subcellularLocation>
</comment>
<gene>
    <name evidence="11" type="ORF">LR394_40660</name>
</gene>
<dbReference type="PANTHER" id="PTHR24421">
    <property type="entry name" value="NITRATE/NITRITE SENSOR PROTEIN NARX-RELATED"/>
    <property type="match status" value="1"/>
</dbReference>
<feature type="transmembrane region" description="Helical" evidence="9">
    <location>
        <begin position="321"/>
        <end position="339"/>
    </location>
</feature>
<evidence type="ECO:0000256" key="4">
    <source>
        <dbReference type="ARBA" id="ARBA00022692"/>
    </source>
</evidence>
<evidence type="ECO:0000256" key="9">
    <source>
        <dbReference type="SAM" id="Phobius"/>
    </source>
</evidence>
<reference evidence="11" key="1">
    <citation type="submission" date="2021-11" db="EMBL/GenBank/DDBJ databases">
        <title>Streptomyces corallinus and Kineosporia corallina sp. nov., two new coral-derived marine actinobacteria.</title>
        <authorList>
            <person name="Buangrab K."/>
            <person name="Sutthacheep M."/>
            <person name="Yeemin T."/>
            <person name="Harunari E."/>
            <person name="Igarashi Y."/>
            <person name="Sripreechasak P."/>
            <person name="Kanchanasin P."/>
            <person name="Tanasupawat S."/>
            <person name="Phongsopitanun W."/>
        </authorList>
    </citation>
    <scope>NUCLEOTIDE SEQUENCE</scope>
    <source>
        <strain evidence="11">JCM 31032</strain>
    </source>
</reference>
<evidence type="ECO:0000313" key="12">
    <source>
        <dbReference type="Proteomes" id="UP001138997"/>
    </source>
</evidence>
<evidence type="ECO:0000256" key="1">
    <source>
        <dbReference type="ARBA" id="ARBA00004651"/>
    </source>
</evidence>
<protein>
    <submittedName>
        <fullName evidence="11">Sensor histidine kinase</fullName>
    </submittedName>
</protein>
<proteinExistence type="predicted"/>
<accession>A0A9X1NLL7</accession>
<feature type="transmembrane region" description="Helical" evidence="9">
    <location>
        <begin position="294"/>
        <end position="315"/>
    </location>
</feature>
<dbReference type="Pfam" id="PF02518">
    <property type="entry name" value="HATPase_c"/>
    <property type="match status" value="1"/>
</dbReference>
<dbReference type="Gene3D" id="3.30.565.10">
    <property type="entry name" value="Histidine kinase-like ATPase, C-terminal domain"/>
    <property type="match status" value="1"/>
</dbReference>
<dbReference type="CDD" id="cd16917">
    <property type="entry name" value="HATPase_UhpB-NarQ-NarX-like"/>
    <property type="match status" value="1"/>
</dbReference>
<evidence type="ECO:0000256" key="5">
    <source>
        <dbReference type="ARBA" id="ARBA00022777"/>
    </source>
</evidence>
<feature type="transmembrane region" description="Helical" evidence="9">
    <location>
        <begin position="262"/>
        <end position="282"/>
    </location>
</feature>
<evidence type="ECO:0000256" key="6">
    <source>
        <dbReference type="ARBA" id="ARBA00022989"/>
    </source>
</evidence>
<feature type="transmembrane region" description="Helical" evidence="9">
    <location>
        <begin position="114"/>
        <end position="137"/>
    </location>
</feature>
<dbReference type="RefSeq" id="WP_231450073.1">
    <property type="nucleotide sequence ID" value="NZ_JAJOMB010000050.1"/>
</dbReference>
<feature type="transmembrane region" description="Helical" evidence="9">
    <location>
        <begin position="83"/>
        <end position="102"/>
    </location>
</feature>
<feature type="transmembrane region" description="Helical" evidence="9">
    <location>
        <begin position="20"/>
        <end position="39"/>
    </location>
</feature>
<feature type="transmembrane region" description="Helical" evidence="9">
    <location>
        <begin position="230"/>
        <end position="250"/>
    </location>
</feature>
<comment type="caution">
    <text evidence="11">The sequence shown here is derived from an EMBL/GenBank/DDBJ whole genome shotgun (WGS) entry which is preliminary data.</text>
</comment>
<dbReference type="GO" id="GO:0046983">
    <property type="term" value="F:protein dimerization activity"/>
    <property type="evidence" value="ECO:0007669"/>
    <property type="project" value="InterPro"/>
</dbReference>
<evidence type="ECO:0000256" key="3">
    <source>
        <dbReference type="ARBA" id="ARBA00022679"/>
    </source>
</evidence>
<sequence>MSPEVAAAPVPGRIDRVLRLLAHVCVMGVLACFCVALVLRAQIPAGNTLEPLFLSDFTLGLLWPVVGLMILRRKPRHRIGWLMMLPATLGPYHLLSHYAAYAHYVPGFRPGADWAAWIGCWSYCSFFFVVPLLPLLFPNGEVVSRCRRAAVVLFTMFATLALAAAMIGYPFLDVDNSVTNPFLLMEPTWPIRVLMANSATCLLLGPVVGAVALVRSTRRAEGRERSQLQWLQFAGLTVAALALLQVVLLLTYGTVPFALEELLFTGEIAGPAVGVAIAMFRHRLFDIELILNRGVVYIVLTGLVLTAYGLLVLLASSYTDSSHTGTILIAVAALLAAAVRNTVQKLVDRLLYGHRNDPFAVLNLVGGHTAETTTEPETELRTTVERLRQALSLPYVTFHGTAQYARVAVTAGNRSSTDPHIVPARALGQTIGELHLGRRSRHEHLQHGERLIAQEVASRAATLAYAALLVEDVAQSRSRMVLAREEERRRLQADLHDGLGPALAGTAHLVDALAHRIDKAGHQVLARQAGLISERIRRTTADIRSVAYGLRPPVLDQIGLQAALEEITRDYETPSCTTDINLTHEVPAAVQTAAYAIASEAVMNAVRHSHGTHLHVRARLTDNTLRVDIEDDGVGIPDVPRTGIGLRSMSERASEVGGRLEFRQRHEGGTTVSAFLPVGSR</sequence>
<dbReference type="EMBL" id="JAJOMB010000050">
    <property type="protein sequence ID" value="MCD5317222.1"/>
    <property type="molecule type" value="Genomic_DNA"/>
</dbReference>
<evidence type="ECO:0000256" key="8">
    <source>
        <dbReference type="ARBA" id="ARBA00023136"/>
    </source>
</evidence>
<evidence type="ECO:0000313" key="11">
    <source>
        <dbReference type="EMBL" id="MCD5317222.1"/>
    </source>
</evidence>
<dbReference type="InterPro" id="IPR011712">
    <property type="entry name" value="Sig_transdc_His_kin_sub3_dim/P"/>
</dbReference>
<keyword evidence="6 9" id="KW-1133">Transmembrane helix</keyword>
<dbReference type="AlphaFoldDB" id="A0A9X1NLL7"/>
<keyword evidence="7" id="KW-0902">Two-component regulatory system</keyword>
<feature type="domain" description="Histidine kinase/HSP90-like ATPase" evidence="10">
    <location>
        <begin position="589"/>
        <end position="680"/>
    </location>
</feature>
<dbReference type="Pfam" id="PF07730">
    <property type="entry name" value="HisKA_3"/>
    <property type="match status" value="1"/>
</dbReference>
<keyword evidence="12" id="KW-1185">Reference proteome</keyword>
<dbReference type="GO" id="GO:0005886">
    <property type="term" value="C:plasma membrane"/>
    <property type="evidence" value="ECO:0007669"/>
    <property type="project" value="UniProtKB-SubCell"/>
</dbReference>
<keyword evidence="2" id="KW-1003">Cell membrane</keyword>
<keyword evidence="4 9" id="KW-0812">Transmembrane</keyword>
<keyword evidence="8 9" id="KW-0472">Membrane</keyword>
<dbReference type="SMART" id="SM00387">
    <property type="entry name" value="HATPase_c"/>
    <property type="match status" value="1"/>
</dbReference>
<evidence type="ECO:0000256" key="7">
    <source>
        <dbReference type="ARBA" id="ARBA00023012"/>
    </source>
</evidence>
<feature type="transmembrane region" description="Helical" evidence="9">
    <location>
        <begin position="149"/>
        <end position="171"/>
    </location>
</feature>
<dbReference type="Proteomes" id="UP001138997">
    <property type="component" value="Unassembled WGS sequence"/>
</dbReference>
<evidence type="ECO:0000256" key="2">
    <source>
        <dbReference type="ARBA" id="ARBA00022475"/>
    </source>
</evidence>
<feature type="transmembrane region" description="Helical" evidence="9">
    <location>
        <begin position="191"/>
        <end position="214"/>
    </location>
</feature>
<evidence type="ECO:0000259" key="10">
    <source>
        <dbReference type="SMART" id="SM00387"/>
    </source>
</evidence>
<dbReference type="InterPro" id="IPR050482">
    <property type="entry name" value="Sensor_HK_TwoCompSys"/>
</dbReference>
<organism evidence="11 12">
    <name type="scientific">Kineosporia babensis</name>
    <dbReference type="NCBI Taxonomy" id="499548"/>
    <lineage>
        <taxon>Bacteria</taxon>
        <taxon>Bacillati</taxon>
        <taxon>Actinomycetota</taxon>
        <taxon>Actinomycetes</taxon>
        <taxon>Kineosporiales</taxon>
        <taxon>Kineosporiaceae</taxon>
        <taxon>Kineosporia</taxon>
    </lineage>
</organism>
<dbReference type="Gene3D" id="1.20.5.1930">
    <property type="match status" value="1"/>
</dbReference>
<dbReference type="InterPro" id="IPR003594">
    <property type="entry name" value="HATPase_dom"/>
</dbReference>